<dbReference type="PANTHER" id="PTHR11067:SF9">
    <property type="entry name" value="INOSINE TRIPHOSPHATE PYROPHOSPHATASE"/>
    <property type="match status" value="1"/>
</dbReference>
<comment type="similarity">
    <text evidence="1 3">Belongs to the HAM1 NTPase family.</text>
</comment>
<protein>
    <submittedName>
        <fullName evidence="4">XTP/dITP diphosphatase</fullName>
    </submittedName>
</protein>
<dbReference type="AlphaFoldDB" id="A0A7C5LBL3"/>
<dbReference type="Pfam" id="PF01725">
    <property type="entry name" value="Ham1p_like"/>
    <property type="match status" value="1"/>
</dbReference>
<evidence type="ECO:0000313" key="4">
    <source>
        <dbReference type="EMBL" id="HHK67799.1"/>
    </source>
</evidence>
<dbReference type="NCBIfam" id="TIGR00042">
    <property type="entry name" value="RdgB/HAM1 family non-canonical purine NTP pyrophosphatase"/>
    <property type="match status" value="1"/>
</dbReference>
<organism evidence="4">
    <name type="scientific">Caldiarchaeum subterraneum</name>
    <dbReference type="NCBI Taxonomy" id="311458"/>
    <lineage>
        <taxon>Archaea</taxon>
        <taxon>Nitrososphaerota</taxon>
        <taxon>Candidatus Caldarchaeales</taxon>
        <taxon>Candidatus Caldarchaeaceae</taxon>
        <taxon>Candidatus Caldarchaeum</taxon>
    </lineage>
</organism>
<dbReference type="GO" id="GO:0047429">
    <property type="term" value="F:nucleoside triphosphate diphosphatase activity"/>
    <property type="evidence" value="ECO:0007669"/>
    <property type="project" value="InterPro"/>
</dbReference>
<comment type="caution">
    <text evidence="4">The sequence shown here is derived from an EMBL/GenBank/DDBJ whole genome shotgun (WGS) entry which is preliminary data.</text>
</comment>
<dbReference type="EMBL" id="DRWN01000013">
    <property type="protein sequence ID" value="HHK67799.1"/>
    <property type="molecule type" value="Genomic_DNA"/>
</dbReference>
<dbReference type="CDD" id="cd00515">
    <property type="entry name" value="HAM1"/>
    <property type="match status" value="1"/>
</dbReference>
<evidence type="ECO:0000256" key="1">
    <source>
        <dbReference type="ARBA" id="ARBA00008023"/>
    </source>
</evidence>
<dbReference type="NCBIfam" id="NF011396">
    <property type="entry name" value="PRK14821.1"/>
    <property type="match status" value="1"/>
</dbReference>
<name>A0A7C5LBL3_CALS0</name>
<dbReference type="PANTHER" id="PTHR11067">
    <property type="entry name" value="INOSINE TRIPHOSPHATE PYROPHOSPHATASE/HAM1 PROTEIN"/>
    <property type="match status" value="1"/>
</dbReference>
<accession>A0A7C5LBL3</accession>
<dbReference type="InterPro" id="IPR029001">
    <property type="entry name" value="ITPase-like_fam"/>
</dbReference>
<dbReference type="GO" id="GO:0005737">
    <property type="term" value="C:cytoplasm"/>
    <property type="evidence" value="ECO:0007669"/>
    <property type="project" value="TreeGrafter"/>
</dbReference>
<proteinExistence type="inferred from homology"/>
<dbReference type="SUPFAM" id="SSF52972">
    <property type="entry name" value="ITPase-like"/>
    <property type="match status" value="1"/>
</dbReference>
<gene>
    <name evidence="4" type="ORF">ENM11_01405</name>
</gene>
<keyword evidence="2 3" id="KW-0378">Hydrolase</keyword>
<dbReference type="GO" id="GO:0009143">
    <property type="term" value="P:nucleoside triphosphate catabolic process"/>
    <property type="evidence" value="ECO:0007669"/>
    <property type="project" value="InterPro"/>
</dbReference>
<evidence type="ECO:0000256" key="2">
    <source>
        <dbReference type="ARBA" id="ARBA00022801"/>
    </source>
</evidence>
<reference evidence="4" key="1">
    <citation type="journal article" date="2020" name="mSystems">
        <title>Genome- and Community-Level Interaction Insights into Carbon Utilization and Element Cycling Functions of Hydrothermarchaeota in Hydrothermal Sediment.</title>
        <authorList>
            <person name="Zhou Z."/>
            <person name="Liu Y."/>
            <person name="Xu W."/>
            <person name="Pan J."/>
            <person name="Luo Z.H."/>
            <person name="Li M."/>
        </authorList>
    </citation>
    <scope>NUCLEOTIDE SEQUENCE [LARGE SCALE GENOMIC DNA]</scope>
    <source>
        <strain evidence="4">SpSt-1056</strain>
    </source>
</reference>
<dbReference type="InterPro" id="IPR002637">
    <property type="entry name" value="RdgB/HAM1"/>
</dbReference>
<evidence type="ECO:0000256" key="3">
    <source>
        <dbReference type="RuleBase" id="RU003781"/>
    </source>
</evidence>
<dbReference type="Gene3D" id="3.90.950.10">
    <property type="match status" value="1"/>
</dbReference>
<sequence length="198" mass="22226">MSSEAKVTFVTSNKGKAREVEWIFKRNGLPLKVFYSETVEIQSEEISTIAVFRAMQAYTMLRRPVFVEDAGLFINCLGGFPGPFSSYVYRTVGLRNLLKMLEGEERSAYFKSAVCYYDGVSAPRLFEGVCHGQIASKPSGTKGFGFDPIFIPKGKTKTFAEMSSEEKNAVSHRGVSVNKLCRWLYKVRQQAKEGRKNG</sequence>